<evidence type="ECO:0000256" key="3">
    <source>
        <dbReference type="ARBA" id="ARBA00022737"/>
    </source>
</evidence>
<evidence type="ECO:0008006" key="7">
    <source>
        <dbReference type="Google" id="ProtNLM"/>
    </source>
</evidence>
<evidence type="ECO:0000256" key="4">
    <source>
        <dbReference type="SAM" id="MobiDB-lite"/>
    </source>
</evidence>
<dbReference type="InterPro" id="IPR032675">
    <property type="entry name" value="LRR_dom_sf"/>
</dbReference>
<dbReference type="InParanoid" id="C3XWM4"/>
<reference evidence="6" key="1">
    <citation type="journal article" date="2008" name="Nature">
        <title>The amphioxus genome and the evolution of the chordate karyotype.</title>
        <authorList>
            <consortium name="US DOE Joint Genome Institute (JGI-PGF)"/>
            <person name="Putnam N.H."/>
            <person name="Butts T."/>
            <person name="Ferrier D.E.K."/>
            <person name="Furlong R.F."/>
            <person name="Hellsten U."/>
            <person name="Kawashima T."/>
            <person name="Robinson-Rechavi M."/>
            <person name="Shoguchi E."/>
            <person name="Terry A."/>
            <person name="Yu J.-K."/>
            <person name="Benito-Gutierrez E.L."/>
            <person name="Dubchak I."/>
            <person name="Garcia-Fernandez J."/>
            <person name="Gibson-Brown J.J."/>
            <person name="Grigoriev I.V."/>
            <person name="Horton A.C."/>
            <person name="de Jong P.J."/>
            <person name="Jurka J."/>
            <person name="Kapitonov V.V."/>
            <person name="Kohara Y."/>
            <person name="Kuroki Y."/>
            <person name="Lindquist E."/>
            <person name="Lucas S."/>
            <person name="Osoegawa K."/>
            <person name="Pennacchio L.A."/>
            <person name="Salamov A.A."/>
            <person name="Satou Y."/>
            <person name="Sauka-Spengler T."/>
            <person name="Schmutz J."/>
            <person name="Shin-I T."/>
            <person name="Toyoda A."/>
            <person name="Bronner-Fraser M."/>
            <person name="Fujiyama A."/>
            <person name="Holland L.Z."/>
            <person name="Holland P.W.H."/>
            <person name="Satoh N."/>
            <person name="Rokhsar D.S."/>
        </authorList>
    </citation>
    <scope>NUCLEOTIDE SEQUENCE [LARGE SCALE GENOMIC DNA]</scope>
    <source>
        <strain evidence="6">S238N-H82</strain>
        <tissue evidence="6">Testes</tissue>
    </source>
</reference>
<evidence type="ECO:0000256" key="1">
    <source>
        <dbReference type="ARBA" id="ARBA00022614"/>
    </source>
</evidence>
<proteinExistence type="predicted"/>
<feature type="transmembrane region" description="Helical" evidence="5">
    <location>
        <begin position="179"/>
        <end position="203"/>
    </location>
</feature>
<keyword evidence="1" id="KW-0433">Leucine-rich repeat</keyword>
<evidence type="ECO:0000256" key="2">
    <source>
        <dbReference type="ARBA" id="ARBA00022729"/>
    </source>
</evidence>
<dbReference type="AlphaFoldDB" id="C3XWM4"/>
<sequence>MANRLRYVKLDTVIEHLPKLRRVDLRFNKLASFSESELGRPQVTQAWINENPFRCDCDLSWLIDKLACFQACQGKQQACCLRCLACFVDRSLKLGAHICDSPQELNKLHLYKVSTRLTGCGAHQPTTEPTVVTSVMFPTDGTRTHTLSAIPTSSAQTIATSLLNATGTTVKPRDYKLPVLHITIILMGTFLAMALVLFGFRWLCVKINTPEEAVNHGHQPVNHGHQPVNHGHQPVNQGHQPVNHGHQPVNHGHQPVNHGHQPVNHGHQPVNHGHQPVNHGHQPVNHGHQPVNQTTSPTVDHVYENPTGALDGRDSAAMDGGPSTAPPTDTIHSTDDGLDGGHGAVRGGTELDTVIEHLPKLRKVDLRFNKLASFSESELGRPQVAEAWINGNPFRCDCDLSWLVHKLACFQACQGKQQDLDCSMLKSTPWKELSIMDTSLSIMDTSLSIMGTSLSIPDTSLSIMDTSLSIMGTSLSIMGTSLSITGTSLSIMGTSLSITGTSLSITDTSLSIMDTSLSIKLHHQQ</sequence>
<accession>C3XWM4</accession>
<feature type="region of interest" description="Disordered" evidence="4">
    <location>
        <begin position="216"/>
        <end position="345"/>
    </location>
</feature>
<dbReference type="PANTHER" id="PTHR24369:SF210">
    <property type="entry name" value="CHAOPTIN-RELATED"/>
    <property type="match status" value="1"/>
</dbReference>
<name>C3XWM4_BRAFL</name>
<dbReference type="InterPro" id="IPR050541">
    <property type="entry name" value="LRR_TM_domain-containing"/>
</dbReference>
<dbReference type="SUPFAM" id="SSF52058">
    <property type="entry name" value="L domain-like"/>
    <property type="match status" value="2"/>
</dbReference>
<dbReference type="Gene3D" id="3.80.10.10">
    <property type="entry name" value="Ribonuclease Inhibitor"/>
    <property type="match status" value="2"/>
</dbReference>
<keyword evidence="2" id="KW-0732">Signal</keyword>
<keyword evidence="5" id="KW-1133">Transmembrane helix</keyword>
<dbReference type="EMBL" id="GG666471">
    <property type="protein sequence ID" value="EEN67134.1"/>
    <property type="molecule type" value="Genomic_DNA"/>
</dbReference>
<evidence type="ECO:0000313" key="6">
    <source>
        <dbReference type="EMBL" id="EEN67134.1"/>
    </source>
</evidence>
<organism>
    <name type="scientific">Branchiostoma floridae</name>
    <name type="common">Florida lancelet</name>
    <name type="synonym">Amphioxus</name>
    <dbReference type="NCBI Taxonomy" id="7739"/>
    <lineage>
        <taxon>Eukaryota</taxon>
        <taxon>Metazoa</taxon>
        <taxon>Chordata</taxon>
        <taxon>Cephalochordata</taxon>
        <taxon>Leptocardii</taxon>
        <taxon>Amphioxiformes</taxon>
        <taxon>Branchiostomatidae</taxon>
        <taxon>Branchiostoma</taxon>
    </lineage>
</organism>
<keyword evidence="5" id="KW-0812">Transmembrane</keyword>
<keyword evidence="5" id="KW-0472">Membrane</keyword>
<gene>
    <name evidence="6" type="ORF">BRAFLDRAFT_88479</name>
</gene>
<dbReference type="eggNOG" id="KOG3627">
    <property type="taxonomic scope" value="Eukaryota"/>
</dbReference>
<evidence type="ECO:0000256" key="5">
    <source>
        <dbReference type="SAM" id="Phobius"/>
    </source>
</evidence>
<protein>
    <recommendedName>
        <fullName evidence="7">LRRCT domain-containing protein</fullName>
    </recommendedName>
</protein>
<dbReference type="PANTHER" id="PTHR24369">
    <property type="entry name" value="ANTIGEN BSP, PUTATIVE-RELATED"/>
    <property type="match status" value="1"/>
</dbReference>
<keyword evidence="3" id="KW-0677">Repeat</keyword>